<evidence type="ECO:0000256" key="9">
    <source>
        <dbReference type="ARBA" id="ARBA00023002"/>
    </source>
</evidence>
<name>A0A1I5M2V9_9FIRM</name>
<comment type="pathway">
    <text evidence="2">Cofactor biosynthesis; NAD(+) biosynthesis; iminoaspartate from L-aspartate (oxidase route): step 1/1.</text>
</comment>
<evidence type="ECO:0000259" key="12">
    <source>
        <dbReference type="Pfam" id="PF00890"/>
    </source>
</evidence>
<evidence type="ECO:0000256" key="8">
    <source>
        <dbReference type="ARBA" id="ARBA00022827"/>
    </source>
</evidence>
<dbReference type="UniPathway" id="UPA00253">
    <property type="reaction ID" value="UER00326"/>
</dbReference>
<evidence type="ECO:0000256" key="2">
    <source>
        <dbReference type="ARBA" id="ARBA00004950"/>
    </source>
</evidence>
<keyword evidence="7" id="KW-0662">Pyridine nucleotide biosynthesis</keyword>
<organism evidence="13 14">
    <name type="scientific">Eubacterium callanderi</name>
    <dbReference type="NCBI Taxonomy" id="53442"/>
    <lineage>
        <taxon>Bacteria</taxon>
        <taxon>Bacillati</taxon>
        <taxon>Bacillota</taxon>
        <taxon>Clostridia</taxon>
        <taxon>Eubacteriales</taxon>
        <taxon>Eubacteriaceae</taxon>
        <taxon>Eubacterium</taxon>
    </lineage>
</organism>
<sequence length="432" mass="48293">MKNHADVIIVGTGAAGLFCALKLPPNLRIIMITKDEAENSDSFLAQGGICMLRSPEDYKSYYEDTMKAGHYQNDPQAVSVMINSSPHIIDELVRYGVDFRHEGSEFAFTREGAHSTPRILYHDDVTGREITSKLLEQVKTRRNIEFHEFTTMIDLICENSRCSGIVARSKTGETFPLCAENIVLATGGLGGLFRYSTNYPHITGDALGIAIRHGIAVKNINYIQIHPTTLYSQKPGRSFLISESVRGEGGILLNARGDRFVNELLPRDLLTEAIEKQKAIDHREYVRLSVVHLGAEAIKGRFPNIYRHCLEEGYDMTREPIPVTPAQHYFMGGIEVDLDSRTSFENLYAVGETSCNGVHGANRLASNSLLESLVFAERAARHIAAEPRHSLAFGLPSPRVLSAPQVVPDYKSLILEEIKREDTHFYEQWCNN</sequence>
<evidence type="ECO:0000313" key="13">
    <source>
        <dbReference type="EMBL" id="NZA39299.1"/>
    </source>
</evidence>
<evidence type="ECO:0000256" key="3">
    <source>
        <dbReference type="ARBA" id="ARBA00008562"/>
    </source>
</evidence>
<comment type="similarity">
    <text evidence="3">Belongs to the FAD-dependent oxidoreductase 2 family. NadB subfamily.</text>
</comment>
<dbReference type="PRINTS" id="PR00368">
    <property type="entry name" value="FADPNR"/>
</dbReference>
<comment type="cofactor">
    <cofactor evidence="1">
        <name>FAD</name>
        <dbReference type="ChEBI" id="CHEBI:57692"/>
    </cofactor>
</comment>
<proteinExistence type="inferred from homology"/>
<dbReference type="GO" id="GO:0008734">
    <property type="term" value="F:L-aspartate oxidase activity"/>
    <property type="evidence" value="ECO:0007669"/>
    <property type="project" value="UniProtKB-EC"/>
</dbReference>
<gene>
    <name evidence="13" type="ORF">H0N91_14465</name>
</gene>
<keyword evidence="9 13" id="KW-0560">Oxidoreductase</keyword>
<evidence type="ECO:0000313" key="14">
    <source>
        <dbReference type="Proteomes" id="UP000586254"/>
    </source>
</evidence>
<keyword evidence="6" id="KW-0285">Flavoprotein</keyword>
<dbReference type="RefSeq" id="WP_090413786.1">
    <property type="nucleotide sequence ID" value="NZ_CAJKZB010000004.1"/>
</dbReference>
<reference evidence="13 14" key="1">
    <citation type="submission" date="2020-07" db="EMBL/GenBank/DDBJ databases">
        <title>Organ Donor 1.</title>
        <authorList>
            <person name="Marsh A.J."/>
            <person name="Azcarate-Peril M.A."/>
        </authorList>
    </citation>
    <scope>NUCLEOTIDE SEQUENCE [LARGE SCALE GENOMIC DNA]</scope>
    <source>
        <strain evidence="13 14">AMC0717</strain>
    </source>
</reference>
<accession>A0A1I5M2V9</accession>
<dbReference type="EC" id="1.4.3.16" evidence="4"/>
<dbReference type="GO" id="GO:0033765">
    <property type="term" value="F:steroid dehydrogenase activity, acting on the CH-CH group of donors"/>
    <property type="evidence" value="ECO:0007669"/>
    <property type="project" value="UniProtKB-ARBA"/>
</dbReference>
<evidence type="ECO:0000256" key="1">
    <source>
        <dbReference type="ARBA" id="ARBA00001974"/>
    </source>
</evidence>
<evidence type="ECO:0000256" key="11">
    <source>
        <dbReference type="ARBA" id="ARBA00048305"/>
    </source>
</evidence>
<dbReference type="EMBL" id="JACCKS010000018">
    <property type="protein sequence ID" value="NZA39299.1"/>
    <property type="molecule type" value="Genomic_DNA"/>
</dbReference>
<comment type="catalytic activity">
    <reaction evidence="11">
        <text>L-aspartate + O2 = iminosuccinate + H2O2</text>
        <dbReference type="Rhea" id="RHEA:25876"/>
        <dbReference type="ChEBI" id="CHEBI:15379"/>
        <dbReference type="ChEBI" id="CHEBI:16240"/>
        <dbReference type="ChEBI" id="CHEBI:29991"/>
        <dbReference type="ChEBI" id="CHEBI:77875"/>
        <dbReference type="EC" id="1.4.3.16"/>
    </reaction>
    <physiologicalReaction direction="left-to-right" evidence="11">
        <dbReference type="Rhea" id="RHEA:25877"/>
    </physiologicalReaction>
</comment>
<evidence type="ECO:0000256" key="4">
    <source>
        <dbReference type="ARBA" id="ARBA00012173"/>
    </source>
</evidence>
<dbReference type="InterPro" id="IPR005288">
    <property type="entry name" value="NadB"/>
</dbReference>
<protein>
    <recommendedName>
        <fullName evidence="5">L-aspartate oxidase</fullName>
        <ecNumber evidence="4">1.4.3.16</ecNumber>
    </recommendedName>
    <alternativeName>
        <fullName evidence="10">Quinolinate synthase B</fullName>
    </alternativeName>
</protein>
<dbReference type="NCBIfam" id="NF004820">
    <property type="entry name" value="PRK06175.1"/>
    <property type="match status" value="1"/>
</dbReference>
<dbReference type="Proteomes" id="UP000586254">
    <property type="component" value="Unassembled WGS sequence"/>
</dbReference>
<dbReference type="Pfam" id="PF00890">
    <property type="entry name" value="FAD_binding_2"/>
    <property type="match status" value="1"/>
</dbReference>
<dbReference type="PANTHER" id="PTHR42716">
    <property type="entry name" value="L-ASPARTATE OXIDASE"/>
    <property type="match status" value="1"/>
</dbReference>
<feature type="domain" description="FAD-dependent oxidoreductase 2 FAD-binding" evidence="12">
    <location>
        <begin position="6"/>
        <end position="369"/>
    </location>
</feature>
<dbReference type="InterPro" id="IPR027477">
    <property type="entry name" value="Succ_DH/fumarate_Rdtase_cat_sf"/>
</dbReference>
<comment type="caution">
    <text evidence="13">The sequence shown here is derived from an EMBL/GenBank/DDBJ whole genome shotgun (WGS) entry which is preliminary data.</text>
</comment>
<evidence type="ECO:0000256" key="7">
    <source>
        <dbReference type="ARBA" id="ARBA00022642"/>
    </source>
</evidence>
<evidence type="ECO:0000256" key="5">
    <source>
        <dbReference type="ARBA" id="ARBA00021901"/>
    </source>
</evidence>
<dbReference type="InterPro" id="IPR036188">
    <property type="entry name" value="FAD/NAD-bd_sf"/>
</dbReference>
<dbReference type="PANTHER" id="PTHR42716:SF2">
    <property type="entry name" value="L-ASPARTATE OXIDASE, CHLOROPLASTIC"/>
    <property type="match status" value="1"/>
</dbReference>
<dbReference type="Gene3D" id="3.90.700.10">
    <property type="entry name" value="Succinate dehydrogenase/fumarate reductase flavoprotein, catalytic domain"/>
    <property type="match status" value="1"/>
</dbReference>
<dbReference type="InterPro" id="IPR003953">
    <property type="entry name" value="FAD-dep_OxRdtase_2_FAD-bd"/>
</dbReference>
<keyword evidence="8" id="KW-0274">FAD</keyword>
<dbReference type="GO" id="GO:0034628">
    <property type="term" value="P:'de novo' NAD+ biosynthetic process from L-aspartate"/>
    <property type="evidence" value="ECO:0007669"/>
    <property type="project" value="TreeGrafter"/>
</dbReference>
<dbReference type="SUPFAM" id="SSF56425">
    <property type="entry name" value="Succinate dehydrogenase/fumarate reductase flavoprotein, catalytic domain"/>
    <property type="match status" value="1"/>
</dbReference>
<evidence type="ECO:0000256" key="6">
    <source>
        <dbReference type="ARBA" id="ARBA00022630"/>
    </source>
</evidence>
<dbReference type="SUPFAM" id="SSF51905">
    <property type="entry name" value="FAD/NAD(P)-binding domain"/>
    <property type="match status" value="1"/>
</dbReference>
<dbReference type="AlphaFoldDB" id="A0A1I5M2V9"/>
<evidence type="ECO:0000256" key="10">
    <source>
        <dbReference type="ARBA" id="ARBA00030386"/>
    </source>
</evidence>
<dbReference type="Gene3D" id="3.50.50.60">
    <property type="entry name" value="FAD/NAD(P)-binding domain"/>
    <property type="match status" value="1"/>
</dbReference>